<feature type="transmembrane region" description="Helical" evidence="1">
    <location>
        <begin position="35"/>
        <end position="57"/>
    </location>
</feature>
<keyword evidence="3" id="KW-1185">Reference proteome</keyword>
<gene>
    <name evidence="2" type="ORF">N0D28_08910</name>
</gene>
<dbReference type="Proteomes" id="UP001060261">
    <property type="component" value="Chromosome"/>
</dbReference>
<dbReference type="EMBL" id="CP104213">
    <property type="protein sequence ID" value="UWX62888.1"/>
    <property type="molecule type" value="Genomic_DNA"/>
</dbReference>
<evidence type="ECO:0000313" key="2">
    <source>
        <dbReference type="EMBL" id="UWX62888.1"/>
    </source>
</evidence>
<feature type="transmembrane region" description="Helical" evidence="1">
    <location>
        <begin position="64"/>
        <end position="87"/>
    </location>
</feature>
<dbReference type="RefSeq" id="WP_260559182.1">
    <property type="nucleotide sequence ID" value="NZ_BAABEC010000171.1"/>
</dbReference>
<name>A0ABY5YGC7_9DEIO</name>
<evidence type="ECO:0000256" key="1">
    <source>
        <dbReference type="SAM" id="Phobius"/>
    </source>
</evidence>
<keyword evidence="1" id="KW-1133">Transmembrane helix</keyword>
<sequence length="112" mass="11945">MPLLVVAALLLQLVVLISVSGVARADAAPRRLTALVLLAVGVTFVVCIIYILALWHLSRLSPGLLPFGLSLLGAGLQLSAVTSGTFLPRQLRLGAWVVMFSLLVFYVFNTLS</sequence>
<protein>
    <submittedName>
        <fullName evidence="2">Uncharacterized protein</fullName>
    </submittedName>
</protein>
<keyword evidence="1" id="KW-0812">Transmembrane</keyword>
<keyword evidence="1" id="KW-0472">Membrane</keyword>
<evidence type="ECO:0000313" key="3">
    <source>
        <dbReference type="Proteomes" id="UP001060261"/>
    </source>
</evidence>
<accession>A0ABY5YGC7</accession>
<organism evidence="2 3">
    <name type="scientific">Deinococcus rubellus</name>
    <dbReference type="NCBI Taxonomy" id="1889240"/>
    <lineage>
        <taxon>Bacteria</taxon>
        <taxon>Thermotogati</taxon>
        <taxon>Deinococcota</taxon>
        <taxon>Deinococci</taxon>
        <taxon>Deinococcales</taxon>
        <taxon>Deinococcaceae</taxon>
        <taxon>Deinococcus</taxon>
    </lineage>
</organism>
<feature type="transmembrane region" description="Helical" evidence="1">
    <location>
        <begin position="93"/>
        <end position="111"/>
    </location>
</feature>
<reference evidence="2" key="1">
    <citation type="submission" date="2022-09" db="EMBL/GenBank/DDBJ databases">
        <title>genome sequence of Deinococcus rubellus.</title>
        <authorList>
            <person name="Srinivasan S."/>
        </authorList>
    </citation>
    <scope>NUCLEOTIDE SEQUENCE</scope>
    <source>
        <strain evidence="2">Ant6</strain>
    </source>
</reference>
<proteinExistence type="predicted"/>